<dbReference type="Gene3D" id="1.25.40.10">
    <property type="entry name" value="Tetratricopeptide repeat domain"/>
    <property type="match status" value="1"/>
</dbReference>
<protein>
    <submittedName>
        <fullName evidence="2">CHAT domain-containing protein</fullName>
    </submittedName>
</protein>
<evidence type="ECO:0000313" key="3">
    <source>
        <dbReference type="Proteomes" id="UP000239494"/>
    </source>
</evidence>
<dbReference type="EMBL" id="PVTF01000009">
    <property type="protein sequence ID" value="PRY38198.1"/>
    <property type="molecule type" value="Genomic_DNA"/>
</dbReference>
<organism evidence="2 3">
    <name type="scientific">Umezawaea tangerina</name>
    <dbReference type="NCBI Taxonomy" id="84725"/>
    <lineage>
        <taxon>Bacteria</taxon>
        <taxon>Bacillati</taxon>
        <taxon>Actinomycetota</taxon>
        <taxon>Actinomycetes</taxon>
        <taxon>Pseudonocardiales</taxon>
        <taxon>Pseudonocardiaceae</taxon>
        <taxon>Umezawaea</taxon>
    </lineage>
</organism>
<dbReference type="InterPro" id="IPR024983">
    <property type="entry name" value="CHAT_dom"/>
</dbReference>
<feature type="domain" description="CHAT" evidence="1">
    <location>
        <begin position="885"/>
        <end position="1160"/>
    </location>
</feature>
<dbReference type="Proteomes" id="UP000239494">
    <property type="component" value="Unassembled WGS sequence"/>
</dbReference>
<proteinExistence type="predicted"/>
<dbReference type="Pfam" id="PF12770">
    <property type="entry name" value="CHAT"/>
    <property type="match status" value="1"/>
</dbReference>
<sequence length="1161" mass="123578">MDAGERFDLALDVARFDPSPAAVEAAVEAGRLATAPGSPDLVRHLSNLGGLLQTRFHQTGDLGHLRAAYAAVVTALVEDVDAEQEASLLNNGGMLRHTWFQHTRDRAVLHDAVALSRAAVETTTEGPSRSKYRRNLAVALSTAFTETGDLDVLREAVREARDSVADAEGDDEGRSEGLHFFAFLVRSRIQASGDTGGLSDAIDAERRAVDLTPPGSALKLDRLALLGYLLDDRYRLTGDRDDLAAIVDVRRALVAVTPMGHPRYGSHRSSFEKAARAWTALTGEREPDTTISPVDQAGVRSHHCVELVMKYRETHDPALLDRAVDEGRTALAETAPDHPHRPERLDVLASALAEQAERDNDHGLLARAVALHREAVATVPAGHPYESRYLGNLGVALSSQFYATGDLARLTEAVEVTRRAVATDRGTTGPATMLANLAALLHRRSTVTGELAVLTEAIAVGREAVRVGADTDAAHASHLTNLGAMLFALWSRTGRAEAIDECISLHEASVRATPDRHPRRPLALGNLGGALVQAHRRYGDLAALDRGISAYRAAVLATDPAGAEHAGYLANLGAALRQRYEDTTGTGPPDEEALAEAIDLGRRAAGSAAATAHQRASRLTDLARSLRPRFTRHGDRAALAEALAALREAAATTSSPTDDRVVAADLWGELAAEADDYTSAAEGFATAVHLLPQLAGRRVGQTDAQYLLGRFTDLAADAAACSLAVGDVDGALALLEVGRGVLAAQALDGRGDVSDLRDHSPELADRFTALSAEFESDTPHDRLLLADELAALTAEIRALPGMDRFLRPPLTADLVAQAHEGPVVLVNVSRYRCDAVILTPSGVLVQDLVDLTASGLRREVEAFRAALAVRGGREERLAAEDVVHDVLEWLWDVVTGPVLDRLGLVGGTDPLPRLWWAPVGLLGLLPLHAAGHLRAGGPTVLDRVVSSVTPTVRALGHARSRARRPGNPRMLVVAVPEVDGARNLPGARQEAAHLAERVPGCVVLAGAEATRERVLAGLRDSTWAHFACHGVSDPENPSGSRLVLVGSSLDVVDVSRLRLEEAEFAYLSACDTARGSERLTDEAIHPTSAFQIAGFGQVVGTLWEIHDALAPRLAEMVYGELLEGVPDAGRAAGAVHRTVRRVRGRYPGVPSLWAAYVHVGG</sequence>
<gene>
    <name evidence="2" type="ORF">CLV43_109419</name>
</gene>
<evidence type="ECO:0000259" key="1">
    <source>
        <dbReference type="Pfam" id="PF12770"/>
    </source>
</evidence>
<dbReference type="OrthoDB" id="3206999at2"/>
<keyword evidence="3" id="KW-1185">Reference proteome</keyword>
<dbReference type="InterPro" id="IPR011990">
    <property type="entry name" value="TPR-like_helical_dom_sf"/>
</dbReference>
<evidence type="ECO:0000313" key="2">
    <source>
        <dbReference type="EMBL" id="PRY38198.1"/>
    </source>
</evidence>
<reference evidence="2 3" key="1">
    <citation type="submission" date="2018-03" db="EMBL/GenBank/DDBJ databases">
        <title>Genomic Encyclopedia of Archaeal and Bacterial Type Strains, Phase II (KMG-II): from individual species to whole genera.</title>
        <authorList>
            <person name="Goeker M."/>
        </authorList>
    </citation>
    <scope>NUCLEOTIDE SEQUENCE [LARGE SCALE GENOMIC DNA]</scope>
    <source>
        <strain evidence="2 3">DSM 44720</strain>
    </source>
</reference>
<dbReference type="RefSeq" id="WP_106191255.1">
    <property type="nucleotide sequence ID" value="NZ_PVTF01000009.1"/>
</dbReference>
<name>A0A2T0SXQ3_9PSEU</name>
<comment type="caution">
    <text evidence="2">The sequence shown here is derived from an EMBL/GenBank/DDBJ whole genome shotgun (WGS) entry which is preliminary data.</text>
</comment>
<dbReference type="AlphaFoldDB" id="A0A2T0SXQ3"/>
<accession>A0A2T0SXQ3</accession>